<evidence type="ECO:0000259" key="4">
    <source>
        <dbReference type="Pfam" id="PF12887"/>
    </source>
</evidence>
<dbReference type="InterPro" id="IPR024290">
    <property type="entry name" value="SICA_extracell_a"/>
</dbReference>
<sequence>MAGKFAGVLAEWYKSTGKNGDAYVKLEKEMKDTFEELGNYLKGASDPTGVAAACSRVPERYWVYTGRSQDKLLCKALLRVVYWMNGLDEWARSRSDGANEKELKEYLRCIIGHAAMIRLLSNKCQVVDIVQAVQKAQANVAGIIDKENLNKKCGWVTLEHMKFSSKFLGKTLVEWVNEQNRAQGWSSTYINWTMCPKKGTWDHGKIEEEKDKSKGILDLVKEKKARELHEKVYQQGSSTSPGSPASAVDPTSPVGPTSPHGSPTASEDILEQFLQNAESCKAEEKDNMQNCLRKKLDLTIGKPCGDSSSNFCSRVDCILKKKKEMNDSSTGKTVTENKVREEIKTEVTSFDSALSNNAARDNDIDTLCKDVKCTNDGNEEHCVRKETCKLIVKALKDIHQIKKEDGSRSDGDRENDRIFKSTIHCMALNALIHKLKKEAEEGGYGCAVEDGIEKAFKVADDNRSVWCKEKVKGSGNEKGSCESCGKDNQCVSTEVGGIKPRDVVLGMLNNDTTPNIQPTLEGLHSQATLCDRLHCAINQWKTTTTAAGTRTTTKAGTGQINDEEFWKEHGPMRTLWEELAEKMKATNGTGNGECDSFETEAEKWACKYLHAGFKQLYEGTSSAGAGNDGVLDNPSFRQTMGCFLLHAYANEMKRKATCNIEKGISTAFTTAGSGKGGTACNGGASGKGPCVPCQWQENILNTCTIKTNGSAPGAGPDSNVENKLKTIVNDQDSKIEEMLTKINERTSLCDHMKCIATHLSSSTGQQHSNTTADNFWKDDVKNLWKELVEEMRKNGTNGQAECNGFDNPSATVACNYLHVAFKKLKELSKSIKTDGTKYPILHKDPSFAQTMGCFLLHSYAKHMQKESICDIEKGIKQAFKAWEPNNTGNCTGNSPCIECKWEGKDYDTCQIKTNGGTGTTVQTAVKEKLEEIVHKDKDPNIKTMLNKINKMKTLCDGLKCIASHLNSTNTQTKQSASIFWTEGGEVGQLWEELSNAMKTNGGNNKSGNVCTEMDDGTTGTGGSRTATNPERKACNYLHAGLKALYNGPTTTATKSSSSTTPLLDNPLLRQTVGCLLLHAYAKQMQGKSQCVITSGLKKAFQNNNTSCTNDSSCIKCEWEDTDYDNCQITTNDKTEIAKTKVQDMVKGGTTLTTTMEEVNKTESLCDKFQCAASNWFKNHSNVNSGTTKNTSCNFWDGAVRTTLQAMFKHIDEKGKTETNAACNDFGDGNPDSVERKACNHITAGLEHINTLSGSGGNDNDQLLARAVGCIALNMYADKIINESKEKCPIHDTKIIEMFNEWNRINNYSCLDSGGSGNGNNNCFVCQRQWEDFKICELSVSNTLINTTSTNGTCSSNNTNRKEVQTELNNLFEDKNTIKMSETLSTINKMDDNFCTQLQCAAKQYHTKTLKKSGTEPVSWENIKSDATEELTALLKDMNDPTKQSAAEQYCSDKDAKWDALGHKKSKTNKAACLLFAAGLKHIYNQKKGQRNGPSFGQTMGCLFLKEYAKQLKKMAEEKRKGNSWVHPLCDIEDGINHAFEKSENIMKETSPCNKNVPNSCFVCTQNGSYDDCKIGNDKVGSKVNKLFKDPTKQTHMQQTLENTVCPILLTDLLTPFLPLAPVSIGLSAMAYYLWKYFGPLGKGGPRFRRSPAEIPGPSIQDHVLGHVDEGAAHEYRLVKERKPRSAPTRTKRSGRVNRRTIIEIHFEVLDECQKGDTQLNQKDFLELLVQEFMGSEFMEEEQVPKEEVLMEPVPMELVPNLGSGFMV</sequence>
<dbReference type="Proteomes" id="UP000182142">
    <property type="component" value="Unassembled WGS sequence"/>
</dbReference>
<dbReference type="OrthoDB" id="389533at2759"/>
<organism evidence="5 7">
    <name type="scientific">Plasmodium knowlesi (strain H)</name>
    <dbReference type="NCBI Taxonomy" id="5851"/>
    <lineage>
        <taxon>Eukaryota</taxon>
        <taxon>Sar</taxon>
        <taxon>Alveolata</taxon>
        <taxon>Apicomplexa</taxon>
        <taxon>Aconoidasida</taxon>
        <taxon>Haemosporida</taxon>
        <taxon>Plasmodiidae</taxon>
        <taxon>Plasmodium</taxon>
        <taxon>Plasmodium (Plasmodium)</taxon>
    </lineage>
</organism>
<dbReference type="VEuPathDB" id="PlasmoDB:PKNH_1000200"/>
<accession>A0A1A7VHN8</accession>
<evidence type="ECO:0000313" key="5">
    <source>
        <dbReference type="EMBL" id="SBO21276.1"/>
    </source>
</evidence>
<protein>
    <submittedName>
        <fullName evidence="5">SICAvar, type I</fullName>
    </submittedName>
</protein>
<dbReference type="Proteomes" id="UP000182128">
    <property type="component" value="Unassembled WGS sequence"/>
</dbReference>
<feature type="domain" description="Schizont-infected cell agglutination extracellular beta" evidence="2">
    <location>
        <begin position="528"/>
        <end position="705"/>
    </location>
</feature>
<dbReference type="Pfam" id="PF12878">
    <property type="entry name" value="SICA_beta"/>
    <property type="match status" value="6"/>
</dbReference>
<feature type="domain" description="Schizont-infected cell agglutination extracellular beta" evidence="2">
    <location>
        <begin position="1163"/>
        <end position="1336"/>
    </location>
</feature>
<feature type="domain" description="Schizont-infected cell agglutination extracellular beta" evidence="2">
    <location>
        <begin position="953"/>
        <end position="1128"/>
    </location>
</feature>
<evidence type="ECO:0000313" key="8">
    <source>
        <dbReference type="Proteomes" id="UP000182142"/>
    </source>
</evidence>
<feature type="domain" description="Schizont-infected cell agglutination extracellular alpha" evidence="4">
    <location>
        <begin position="7"/>
        <end position="175"/>
    </location>
</feature>
<dbReference type="Pfam" id="PF12879">
    <property type="entry name" value="SICA_C"/>
    <property type="match status" value="1"/>
</dbReference>
<gene>
    <name evidence="5" type="ORF">PKNA1_C2_1000200</name>
    <name evidence="6" type="ORF">PKNA1_H1_1000200</name>
</gene>
<evidence type="ECO:0000313" key="6">
    <source>
        <dbReference type="EMBL" id="SBO21729.1"/>
    </source>
</evidence>
<feature type="domain" description="Schizont-infected cell agglutination C-terminal" evidence="3">
    <location>
        <begin position="1635"/>
        <end position="1760"/>
    </location>
</feature>
<evidence type="ECO:0000259" key="2">
    <source>
        <dbReference type="Pfam" id="PF12878"/>
    </source>
</evidence>
<dbReference type="InterPro" id="IPR024285">
    <property type="entry name" value="SICA_extracell_b"/>
</dbReference>
<evidence type="ECO:0000259" key="3">
    <source>
        <dbReference type="Pfam" id="PF12879"/>
    </source>
</evidence>
<reference evidence="7 8" key="2">
    <citation type="submission" date="2016-05" db="EMBL/GenBank/DDBJ databases">
        <authorList>
            <person name="Sharaf H."/>
        </authorList>
    </citation>
    <scope>NUCLEOTIDE SEQUENCE [LARGE SCALE GENOMIC DNA]</scope>
    <source>
        <strain evidence="7 8">H</strain>
    </source>
</reference>
<name>A0A1A7VHN8_PLAKH</name>
<proteinExistence type="predicted"/>
<evidence type="ECO:0000256" key="1">
    <source>
        <dbReference type="SAM" id="MobiDB-lite"/>
    </source>
</evidence>
<dbReference type="Pfam" id="PF12887">
    <property type="entry name" value="SICA_alpha"/>
    <property type="match status" value="1"/>
</dbReference>
<evidence type="ECO:0000313" key="7">
    <source>
        <dbReference type="Proteomes" id="UP000182128"/>
    </source>
</evidence>
<feature type="domain" description="Schizont-infected cell agglutination extracellular beta" evidence="2">
    <location>
        <begin position="747"/>
        <end position="911"/>
    </location>
</feature>
<feature type="compositionally biased region" description="Low complexity" evidence="1">
    <location>
        <begin position="234"/>
        <end position="247"/>
    </location>
</feature>
<dbReference type="InterPro" id="IPR024288">
    <property type="entry name" value="SICA_C"/>
</dbReference>
<reference evidence="5" key="1">
    <citation type="submission" date="2016-05" db="EMBL/GenBank/DDBJ databases">
        <authorList>
            <person name="Lavstsen T."/>
            <person name="Jespersen J.S."/>
        </authorList>
    </citation>
    <scope>NUCLEOTIDE SEQUENCE [LARGE SCALE GENOMIC DNA]</scope>
</reference>
<feature type="region of interest" description="Disordered" evidence="1">
    <location>
        <begin position="231"/>
        <end position="265"/>
    </location>
</feature>
<feature type="domain" description="Schizont-infected cell agglutination extracellular beta" evidence="2">
    <location>
        <begin position="1392"/>
        <end position="1574"/>
    </location>
</feature>
<feature type="domain" description="Schizont-infected cell agglutination extracellular beta" evidence="2">
    <location>
        <begin position="310"/>
        <end position="487"/>
    </location>
</feature>
<dbReference type="EMBL" id="CWHR02000003">
    <property type="protein sequence ID" value="SBO21729.1"/>
    <property type="molecule type" value="Genomic_DNA"/>
</dbReference>
<dbReference type="EMBL" id="CWHQ02000004">
    <property type="protein sequence ID" value="SBO21276.1"/>
    <property type="molecule type" value="Genomic_DNA"/>
</dbReference>